<keyword evidence="14" id="KW-1185">Reference proteome</keyword>
<dbReference type="CDD" id="cd00685">
    <property type="entry name" value="Trans_IPPS_HT"/>
    <property type="match status" value="1"/>
</dbReference>
<comment type="cofactor">
    <cofactor evidence="1">
        <name>Mg(2+)</name>
        <dbReference type="ChEBI" id="CHEBI:18420"/>
    </cofactor>
</comment>
<keyword evidence="3 12" id="KW-0808">Transferase</keyword>
<evidence type="ECO:0000256" key="2">
    <source>
        <dbReference type="ARBA" id="ARBA00006706"/>
    </source>
</evidence>
<dbReference type="InterPro" id="IPR033749">
    <property type="entry name" value="Polyprenyl_synt_CS"/>
</dbReference>
<evidence type="ECO:0000256" key="12">
    <source>
        <dbReference type="RuleBase" id="RU004466"/>
    </source>
</evidence>
<dbReference type="EMBL" id="JACHHX010000012">
    <property type="protein sequence ID" value="MBB5015968.1"/>
    <property type="molecule type" value="Genomic_DNA"/>
</dbReference>
<dbReference type="GO" id="GO:0008299">
    <property type="term" value="P:isoprenoid biosynthetic process"/>
    <property type="evidence" value="ECO:0007669"/>
    <property type="project" value="InterPro"/>
</dbReference>
<dbReference type="InterPro" id="IPR000092">
    <property type="entry name" value="Polyprenyl_synt"/>
</dbReference>
<comment type="caution">
    <text evidence="13">The sequence shown here is derived from an EMBL/GenBank/DDBJ whole genome shotgun (WGS) entry which is preliminary data.</text>
</comment>
<comment type="function">
    <text evidence="7">Supplies octaprenyl diphosphate, the precursor for the side chain of the isoprenoid quinones ubiquinone and menaquinone.</text>
</comment>
<dbReference type="SFLD" id="SFLDS00005">
    <property type="entry name" value="Isoprenoid_Synthase_Type_I"/>
    <property type="match status" value="1"/>
</dbReference>
<keyword evidence="5" id="KW-0460">Magnesium</keyword>
<accession>A0A7W7Y0R3</accession>
<dbReference type="PANTHER" id="PTHR12001">
    <property type="entry name" value="GERANYLGERANYL PYROPHOSPHATE SYNTHASE"/>
    <property type="match status" value="1"/>
</dbReference>
<evidence type="ECO:0000256" key="1">
    <source>
        <dbReference type="ARBA" id="ARBA00001946"/>
    </source>
</evidence>
<dbReference type="PROSITE" id="PS00723">
    <property type="entry name" value="POLYPRENYL_SYNTHASE_1"/>
    <property type="match status" value="1"/>
</dbReference>
<evidence type="ECO:0000256" key="8">
    <source>
        <dbReference type="ARBA" id="ARBA00066511"/>
    </source>
</evidence>
<dbReference type="GO" id="GO:0046872">
    <property type="term" value="F:metal ion binding"/>
    <property type="evidence" value="ECO:0007669"/>
    <property type="project" value="UniProtKB-KW"/>
</dbReference>
<evidence type="ECO:0000313" key="14">
    <source>
        <dbReference type="Proteomes" id="UP000519004"/>
    </source>
</evidence>
<keyword evidence="4" id="KW-0479">Metal-binding</keyword>
<dbReference type="PROSITE" id="PS00444">
    <property type="entry name" value="POLYPRENYL_SYNTHASE_2"/>
    <property type="match status" value="1"/>
</dbReference>
<evidence type="ECO:0000256" key="3">
    <source>
        <dbReference type="ARBA" id="ARBA00022679"/>
    </source>
</evidence>
<evidence type="ECO:0000313" key="13">
    <source>
        <dbReference type="EMBL" id="MBB5015968.1"/>
    </source>
</evidence>
<gene>
    <name evidence="13" type="ORF">HNQ58_001878</name>
</gene>
<dbReference type="PANTHER" id="PTHR12001:SF69">
    <property type="entry name" value="ALL TRANS-POLYPRENYL-DIPHOSPHATE SYNTHASE PDSS1"/>
    <property type="match status" value="1"/>
</dbReference>
<reference evidence="13 14" key="1">
    <citation type="submission" date="2020-08" db="EMBL/GenBank/DDBJ databases">
        <title>Genomic Encyclopedia of Type Strains, Phase IV (KMG-IV): sequencing the most valuable type-strain genomes for metagenomic binning, comparative biology and taxonomic classification.</title>
        <authorList>
            <person name="Goeker M."/>
        </authorList>
    </citation>
    <scope>NUCLEOTIDE SEQUENCE [LARGE SCALE GENOMIC DNA]</scope>
    <source>
        <strain evidence="13 14">DSM 25897</strain>
    </source>
</reference>
<dbReference type="Gene3D" id="1.10.600.10">
    <property type="entry name" value="Farnesyl Diphosphate Synthase"/>
    <property type="match status" value="1"/>
</dbReference>
<dbReference type="Pfam" id="PF00348">
    <property type="entry name" value="polyprenyl_synt"/>
    <property type="match status" value="1"/>
</dbReference>
<dbReference type="InterPro" id="IPR008949">
    <property type="entry name" value="Isoprenoid_synthase_dom_sf"/>
</dbReference>
<sequence length="331" mass="35719">MDTHTPRPAAALPEIQHLVADEMAAVDALIRARLASDVVLINQIAEHIVAAGGKRLRPMLVVLAARALGHAGRDHHQLAAVIEFIHTATLLHDDVVDESDLRRGRRTANALWGNAPSVLVGDFLYSRSFQLMVELDRMTVMRVLADTTNAIAEGEVLQLLHVHNPDTDEAAYLRVIERKTAVLFAAATRLGALLGGAGDDVQQRLHDYGMNLGLAFQIADDVLDYTADADALGKNLGDDLAEGKATLPLIHALAHSDEATRGRLRAAIEQGDTTAMPEVLRAIETTGGIGYSRQRALAYARAAEAALEGLPESDWLAALRGLARYAVERDH</sequence>
<evidence type="ECO:0000256" key="10">
    <source>
        <dbReference type="ARBA" id="ARBA00079637"/>
    </source>
</evidence>
<evidence type="ECO:0000256" key="4">
    <source>
        <dbReference type="ARBA" id="ARBA00022723"/>
    </source>
</evidence>
<comment type="similarity">
    <text evidence="2 12">Belongs to the FPP/GGPP synthase family.</text>
</comment>
<organism evidence="13 14">
    <name type="scientific">Rehaibacterium terrae</name>
    <dbReference type="NCBI Taxonomy" id="1341696"/>
    <lineage>
        <taxon>Bacteria</taxon>
        <taxon>Pseudomonadati</taxon>
        <taxon>Pseudomonadota</taxon>
        <taxon>Gammaproteobacteria</taxon>
        <taxon>Lysobacterales</taxon>
        <taxon>Lysobacteraceae</taxon>
        <taxon>Rehaibacterium</taxon>
    </lineage>
</organism>
<dbReference type="FunFam" id="1.10.600.10:FF:000002">
    <property type="entry name" value="Octaprenyl diphosphate synthase"/>
    <property type="match status" value="1"/>
</dbReference>
<name>A0A7W7Y0R3_9GAMM</name>
<dbReference type="RefSeq" id="WP_183948635.1">
    <property type="nucleotide sequence ID" value="NZ_JACHHX010000012.1"/>
</dbReference>
<evidence type="ECO:0000256" key="11">
    <source>
        <dbReference type="ARBA" id="ARBA00083124"/>
    </source>
</evidence>
<evidence type="ECO:0000256" key="5">
    <source>
        <dbReference type="ARBA" id="ARBA00022842"/>
    </source>
</evidence>
<evidence type="ECO:0000256" key="6">
    <source>
        <dbReference type="ARBA" id="ARBA00051506"/>
    </source>
</evidence>
<evidence type="ECO:0000256" key="9">
    <source>
        <dbReference type="ARBA" id="ARBA00072473"/>
    </source>
</evidence>
<dbReference type="GO" id="GO:0106350">
    <property type="term" value="F:all-trans-octaprenyl-diphosphate synthase activity"/>
    <property type="evidence" value="ECO:0007669"/>
    <property type="project" value="UniProtKB-EC"/>
</dbReference>
<evidence type="ECO:0000256" key="7">
    <source>
        <dbReference type="ARBA" id="ARBA00055029"/>
    </source>
</evidence>
<dbReference type="Proteomes" id="UP000519004">
    <property type="component" value="Unassembled WGS sequence"/>
</dbReference>
<comment type="catalytic activity">
    <reaction evidence="6">
        <text>5 isopentenyl diphosphate + (2E,6E)-farnesyl diphosphate = all-trans-octaprenyl diphosphate + 5 diphosphate</text>
        <dbReference type="Rhea" id="RHEA:27798"/>
        <dbReference type="ChEBI" id="CHEBI:33019"/>
        <dbReference type="ChEBI" id="CHEBI:57711"/>
        <dbReference type="ChEBI" id="CHEBI:128769"/>
        <dbReference type="ChEBI" id="CHEBI:175763"/>
        <dbReference type="EC" id="2.5.1.90"/>
    </reaction>
</comment>
<dbReference type="AlphaFoldDB" id="A0A7W7Y0R3"/>
<dbReference type="EC" id="2.5.1.90" evidence="8"/>
<dbReference type="SUPFAM" id="SSF48576">
    <property type="entry name" value="Terpenoid synthases"/>
    <property type="match status" value="1"/>
</dbReference>
<protein>
    <recommendedName>
        <fullName evidence="9">Octaprenyl diphosphate synthase</fullName>
        <ecNumber evidence="8">2.5.1.90</ecNumber>
    </recommendedName>
    <alternativeName>
        <fullName evidence="11">All-trans-octaprenyl-diphosphate synthase</fullName>
    </alternativeName>
    <alternativeName>
        <fullName evidence="10">Octaprenyl pyrophosphate synthase</fullName>
    </alternativeName>
</protein>
<proteinExistence type="inferred from homology"/>